<accession>W6QGT5</accession>
<evidence type="ECO:0000313" key="1">
    <source>
        <dbReference type="EMBL" id="CDM28812.1"/>
    </source>
</evidence>
<organism evidence="1 2">
    <name type="scientific">Penicillium roqueforti (strain FM164)</name>
    <dbReference type="NCBI Taxonomy" id="1365484"/>
    <lineage>
        <taxon>Eukaryota</taxon>
        <taxon>Fungi</taxon>
        <taxon>Dikarya</taxon>
        <taxon>Ascomycota</taxon>
        <taxon>Pezizomycotina</taxon>
        <taxon>Eurotiomycetes</taxon>
        <taxon>Eurotiomycetidae</taxon>
        <taxon>Eurotiales</taxon>
        <taxon>Aspergillaceae</taxon>
        <taxon>Penicillium</taxon>
    </lineage>
</organism>
<dbReference type="Proteomes" id="UP000030686">
    <property type="component" value="Unassembled WGS sequence"/>
</dbReference>
<keyword evidence="2" id="KW-1185">Reference proteome</keyword>
<dbReference type="EMBL" id="HG792015">
    <property type="protein sequence ID" value="CDM28812.1"/>
    <property type="molecule type" value="Genomic_DNA"/>
</dbReference>
<proteinExistence type="predicted"/>
<dbReference type="AlphaFoldDB" id="W6QGT5"/>
<gene>
    <name evidence="1" type="ORF">PROQFM164_S01g002623</name>
</gene>
<reference evidence="1" key="1">
    <citation type="journal article" date="2014" name="Nat. Commun.">
        <title>Multiple recent horizontal transfers of a large genomic region in cheese making fungi.</title>
        <authorList>
            <person name="Cheeseman K."/>
            <person name="Ropars J."/>
            <person name="Renault P."/>
            <person name="Dupont J."/>
            <person name="Gouzy J."/>
            <person name="Branca A."/>
            <person name="Abraham A.L."/>
            <person name="Ceppi M."/>
            <person name="Conseiller E."/>
            <person name="Debuchy R."/>
            <person name="Malagnac F."/>
            <person name="Goarin A."/>
            <person name="Silar P."/>
            <person name="Lacoste S."/>
            <person name="Sallet E."/>
            <person name="Bensimon A."/>
            <person name="Giraud T."/>
            <person name="Brygoo Y."/>
        </authorList>
    </citation>
    <scope>NUCLEOTIDE SEQUENCE [LARGE SCALE GENOMIC DNA]</scope>
    <source>
        <strain evidence="1">FM164</strain>
    </source>
</reference>
<sequence length="53" mass="5773">MHCAPCQSDNPAPTYLSSIIYLRSIIFNLLVNSSSHGSTKIDYPESKGRSEGS</sequence>
<evidence type="ECO:0000313" key="2">
    <source>
        <dbReference type="Proteomes" id="UP000030686"/>
    </source>
</evidence>
<name>W6QGT5_PENRF</name>
<protein>
    <submittedName>
        <fullName evidence="1">Genomic scaffold, ProqFM164S01</fullName>
    </submittedName>
</protein>